<dbReference type="SUPFAM" id="SSF56784">
    <property type="entry name" value="HAD-like"/>
    <property type="match status" value="1"/>
</dbReference>
<dbReference type="NCBIfam" id="TIGR01993">
    <property type="entry name" value="Pyr-5-nucltdase"/>
    <property type="match status" value="1"/>
</dbReference>
<dbReference type="Proteomes" id="UP000316726">
    <property type="component" value="Chromosome 5"/>
</dbReference>
<dbReference type="STRING" id="1764295.A0A5B8MLN9"/>
<protein>
    <submittedName>
        <fullName evidence="1">Haloacid dehalogenase-like hydrolase</fullName>
    </submittedName>
</protein>
<dbReference type="Pfam" id="PF00702">
    <property type="entry name" value="Hydrolase"/>
    <property type="match status" value="1"/>
</dbReference>
<proteinExistence type="predicted"/>
<evidence type="ECO:0000313" key="1">
    <source>
        <dbReference type="EMBL" id="QDZ21347.1"/>
    </source>
</evidence>
<keyword evidence="2" id="KW-1185">Reference proteome</keyword>
<sequence length="234" mass="25843">MGTVSRPRVLLVDLDGTLYRSSKLFQDVRDRINDYITGVLGVPAEESNDVSGRLYRQYGLTVVGLMAEGYGVELDGWHKAVHGTLDYAELLPKNPPLKDLLDSLDMPKYIFTNADRIHAEVCLDHIGIRDCFVDIIAFDDIVEHVKKETGATGPELMKSVFCKPDARAFEYAMKRANAEAGSTMFLDDSTANIKGAKEVGLQTVLVGSKDLCEGADYAVENFLHLKDAAPSLWQ</sequence>
<dbReference type="AlphaFoldDB" id="A0A5B8MLN9"/>
<dbReference type="InterPro" id="IPR036412">
    <property type="entry name" value="HAD-like_sf"/>
</dbReference>
<dbReference type="NCBIfam" id="TIGR01509">
    <property type="entry name" value="HAD-SF-IA-v3"/>
    <property type="match status" value="1"/>
</dbReference>
<dbReference type="OrthoDB" id="1065058at2759"/>
<dbReference type="Gene3D" id="1.10.150.450">
    <property type="match status" value="1"/>
</dbReference>
<name>A0A5B8MLN9_9CHLO</name>
<evidence type="ECO:0000313" key="2">
    <source>
        <dbReference type="Proteomes" id="UP000316726"/>
    </source>
</evidence>
<dbReference type="PANTHER" id="PTHR12725">
    <property type="entry name" value="HALOACID DEHALOGENASE-LIKE HYDROLASE"/>
    <property type="match status" value="1"/>
</dbReference>
<dbReference type="SFLD" id="SFLDG01132">
    <property type="entry name" value="C1.5.3:_5'-Nucleotidase_Like"/>
    <property type="match status" value="1"/>
</dbReference>
<dbReference type="InterPro" id="IPR023214">
    <property type="entry name" value="HAD_sf"/>
</dbReference>
<dbReference type="InterPro" id="IPR006439">
    <property type="entry name" value="HAD-SF_hydro_IA"/>
</dbReference>
<dbReference type="GO" id="GO:0016787">
    <property type="term" value="F:hydrolase activity"/>
    <property type="evidence" value="ECO:0007669"/>
    <property type="project" value="UniProtKB-KW"/>
</dbReference>
<organism evidence="1 2">
    <name type="scientific">Chloropicon primus</name>
    <dbReference type="NCBI Taxonomy" id="1764295"/>
    <lineage>
        <taxon>Eukaryota</taxon>
        <taxon>Viridiplantae</taxon>
        <taxon>Chlorophyta</taxon>
        <taxon>Chloropicophyceae</taxon>
        <taxon>Chloropicales</taxon>
        <taxon>Chloropicaceae</taxon>
        <taxon>Chloropicon</taxon>
    </lineage>
</organism>
<keyword evidence="1" id="KW-0378">Hydrolase</keyword>
<dbReference type="SFLD" id="SFLDS00003">
    <property type="entry name" value="Haloacid_Dehalogenase"/>
    <property type="match status" value="1"/>
</dbReference>
<dbReference type="SFLD" id="SFLDG01129">
    <property type="entry name" value="C1.5:_HAD__Beta-PGM__Phosphata"/>
    <property type="match status" value="1"/>
</dbReference>
<dbReference type="Gene3D" id="3.40.50.1000">
    <property type="entry name" value="HAD superfamily/HAD-like"/>
    <property type="match status" value="1"/>
</dbReference>
<reference evidence="1 2" key="1">
    <citation type="submission" date="2018-07" db="EMBL/GenBank/DDBJ databases">
        <title>The complete nuclear genome of the prasinophyte Chloropicon primus (CCMP1205).</title>
        <authorList>
            <person name="Pombert J.-F."/>
            <person name="Otis C."/>
            <person name="Turmel M."/>
            <person name="Lemieux C."/>
        </authorList>
    </citation>
    <scope>NUCLEOTIDE SEQUENCE [LARGE SCALE GENOMIC DNA]</scope>
    <source>
        <strain evidence="1 2">CCMP1205</strain>
    </source>
</reference>
<dbReference type="EMBL" id="CP031038">
    <property type="protein sequence ID" value="QDZ21347.1"/>
    <property type="molecule type" value="Genomic_DNA"/>
</dbReference>
<dbReference type="PANTHER" id="PTHR12725:SF117">
    <property type="entry name" value="HALOACID DEHALOGENASE-LIKE HYDROLASE"/>
    <property type="match status" value="1"/>
</dbReference>
<dbReference type="InterPro" id="IPR010237">
    <property type="entry name" value="Pyr-5-nucltdase"/>
</dbReference>
<accession>A0A5B8MLN9</accession>
<gene>
    <name evidence="1" type="ORF">A3770_05p38650</name>
</gene>